<sequence length="462" mass="49552">MTAVLEKQARAPEKETGRGRLVTWIIIGYPVWWALGLGVLIFLAVAPVMALTLFRQHRAGNRIKLPPGFGWWLAFLAVVVAGIAALGADPEGTVPDTASGRMVAVAFRLGQYVALTVFLVYLGNRHPPNLVKLLGWLFVVTVAGGLLGTFAGNFEFTSPVEMLLPKHIAKMGFVQSLVHPSAAQVMDLIGDPKPRPAAPWGYTNTWGNNYCLLVVWFIAAAQGRKLFAVGVLLVSLVPVIYSLNRGLWIGIGVMGVYVAIRMAMRGRLGALVGVVGTALVLAVAVAVTPLGDVVNARLDNGKSNGVRMYLTERAVSGMTESPLIGFGSTRSTMGGRNSIAVGPNSRCERCGSFTIGGNGQLWQLLYAHGLLGTATYLGFFLFGLWRFRRDHSAVGIAGSAAIVASLVAMFWYNALVTPLAWTFCAYALLWRNHVVSELTSEPSTQRQASASPRASEARRDAG</sequence>
<protein>
    <submittedName>
        <fullName evidence="3">Uncharacterized protein</fullName>
    </submittedName>
</protein>
<keyword evidence="4" id="KW-1185">Reference proteome</keyword>
<reference evidence="3" key="1">
    <citation type="submission" date="2021-01" db="EMBL/GenBank/DDBJ databases">
        <title>Whole genome shotgun sequence of Virgisporangium ochraceum NBRC 16418.</title>
        <authorList>
            <person name="Komaki H."/>
            <person name="Tamura T."/>
        </authorList>
    </citation>
    <scope>NUCLEOTIDE SEQUENCE</scope>
    <source>
        <strain evidence="3">NBRC 16418</strain>
    </source>
</reference>
<comment type="caution">
    <text evidence="3">The sequence shown here is derived from an EMBL/GenBank/DDBJ whole genome shotgun (WGS) entry which is preliminary data.</text>
</comment>
<feature type="transmembrane region" description="Helical" evidence="2">
    <location>
        <begin position="133"/>
        <end position="154"/>
    </location>
</feature>
<feature type="region of interest" description="Disordered" evidence="1">
    <location>
        <begin position="441"/>
        <end position="462"/>
    </location>
</feature>
<name>A0A8J3ZJK6_9ACTN</name>
<keyword evidence="2" id="KW-0472">Membrane</keyword>
<dbReference type="EMBL" id="BOPH01000001">
    <property type="protein sequence ID" value="GIJ65267.1"/>
    <property type="molecule type" value="Genomic_DNA"/>
</dbReference>
<keyword evidence="2" id="KW-0812">Transmembrane</keyword>
<proteinExistence type="predicted"/>
<feature type="transmembrane region" description="Helical" evidence="2">
    <location>
        <begin position="226"/>
        <end position="241"/>
    </location>
</feature>
<feature type="transmembrane region" description="Helical" evidence="2">
    <location>
        <begin position="271"/>
        <end position="291"/>
    </location>
</feature>
<feature type="transmembrane region" description="Helical" evidence="2">
    <location>
        <begin position="31"/>
        <end position="54"/>
    </location>
</feature>
<gene>
    <name evidence="3" type="ORF">Voc01_001840</name>
</gene>
<feature type="transmembrane region" description="Helical" evidence="2">
    <location>
        <begin position="100"/>
        <end position="121"/>
    </location>
</feature>
<dbReference type="Proteomes" id="UP000635606">
    <property type="component" value="Unassembled WGS sequence"/>
</dbReference>
<feature type="transmembrane region" description="Helical" evidence="2">
    <location>
        <begin position="392"/>
        <end position="412"/>
    </location>
</feature>
<dbReference type="AlphaFoldDB" id="A0A8J3ZJK6"/>
<organism evidence="3 4">
    <name type="scientific">Virgisporangium ochraceum</name>
    <dbReference type="NCBI Taxonomy" id="65505"/>
    <lineage>
        <taxon>Bacteria</taxon>
        <taxon>Bacillati</taxon>
        <taxon>Actinomycetota</taxon>
        <taxon>Actinomycetes</taxon>
        <taxon>Micromonosporales</taxon>
        <taxon>Micromonosporaceae</taxon>
        <taxon>Virgisporangium</taxon>
    </lineage>
</organism>
<feature type="transmembrane region" description="Helical" evidence="2">
    <location>
        <begin position="365"/>
        <end position="385"/>
    </location>
</feature>
<feature type="transmembrane region" description="Helical" evidence="2">
    <location>
        <begin position="69"/>
        <end position="88"/>
    </location>
</feature>
<evidence type="ECO:0000313" key="4">
    <source>
        <dbReference type="Proteomes" id="UP000635606"/>
    </source>
</evidence>
<evidence type="ECO:0000256" key="1">
    <source>
        <dbReference type="SAM" id="MobiDB-lite"/>
    </source>
</evidence>
<dbReference type="RefSeq" id="WP_239159838.1">
    <property type="nucleotide sequence ID" value="NZ_BOPH01000001.1"/>
</dbReference>
<accession>A0A8J3ZJK6</accession>
<evidence type="ECO:0000256" key="2">
    <source>
        <dbReference type="SAM" id="Phobius"/>
    </source>
</evidence>
<keyword evidence="2" id="KW-1133">Transmembrane helix</keyword>
<feature type="compositionally biased region" description="Low complexity" evidence="1">
    <location>
        <begin position="443"/>
        <end position="454"/>
    </location>
</feature>
<evidence type="ECO:0000313" key="3">
    <source>
        <dbReference type="EMBL" id="GIJ65267.1"/>
    </source>
</evidence>